<dbReference type="Proteomes" id="UP000789570">
    <property type="component" value="Unassembled WGS sequence"/>
</dbReference>
<comment type="caution">
    <text evidence="2">The sequence shown here is derived from an EMBL/GenBank/DDBJ whole genome shotgun (WGS) entry which is preliminary data.</text>
</comment>
<evidence type="ECO:0000256" key="1">
    <source>
        <dbReference type="SAM" id="MobiDB-lite"/>
    </source>
</evidence>
<sequence>MSQIAMTTASTAVQILQLDEFRLFYKPQDDDNFYHVTCKLILQDFISLDDNYEHGFFYQCAEANYYVTCKLFSNSLIIDILNKEIYGMDIDINLYGKGLMTLHQKFNLEQSLKQILPFYLLQQLQHPIIPDKNGLSHNISYQDENGDDHQQNDIINAGQ</sequence>
<evidence type="ECO:0000313" key="3">
    <source>
        <dbReference type="Proteomes" id="UP000789570"/>
    </source>
</evidence>
<organism evidence="2 3">
    <name type="scientific">Funneliformis caledonium</name>
    <dbReference type="NCBI Taxonomy" id="1117310"/>
    <lineage>
        <taxon>Eukaryota</taxon>
        <taxon>Fungi</taxon>
        <taxon>Fungi incertae sedis</taxon>
        <taxon>Mucoromycota</taxon>
        <taxon>Glomeromycotina</taxon>
        <taxon>Glomeromycetes</taxon>
        <taxon>Glomerales</taxon>
        <taxon>Glomeraceae</taxon>
        <taxon>Funneliformis</taxon>
    </lineage>
</organism>
<name>A0A9N8V654_9GLOM</name>
<dbReference type="OrthoDB" id="2318984at2759"/>
<proteinExistence type="predicted"/>
<protein>
    <submittedName>
        <fullName evidence="2">13989_t:CDS:1</fullName>
    </submittedName>
</protein>
<keyword evidence="3" id="KW-1185">Reference proteome</keyword>
<accession>A0A9N8V654</accession>
<dbReference type="EMBL" id="CAJVPQ010000038">
    <property type="protein sequence ID" value="CAG8439427.1"/>
    <property type="molecule type" value="Genomic_DNA"/>
</dbReference>
<evidence type="ECO:0000313" key="2">
    <source>
        <dbReference type="EMBL" id="CAG8439427.1"/>
    </source>
</evidence>
<gene>
    <name evidence="2" type="ORF">FCALED_LOCUS402</name>
</gene>
<reference evidence="2" key="1">
    <citation type="submission" date="2021-06" db="EMBL/GenBank/DDBJ databases">
        <authorList>
            <person name="Kallberg Y."/>
            <person name="Tangrot J."/>
            <person name="Rosling A."/>
        </authorList>
    </citation>
    <scope>NUCLEOTIDE SEQUENCE</scope>
    <source>
        <strain evidence="2">UK204</strain>
    </source>
</reference>
<dbReference type="AlphaFoldDB" id="A0A9N8V654"/>
<feature type="region of interest" description="Disordered" evidence="1">
    <location>
        <begin position="139"/>
        <end position="159"/>
    </location>
</feature>